<reference evidence="3" key="1">
    <citation type="submission" date="2006-09" db="EMBL/GenBank/DDBJ databases">
        <title>Complete sequence of Rhodopseudomonas palustris BisA53.</title>
        <authorList>
            <consortium name="US DOE Joint Genome Institute"/>
            <person name="Copeland A."/>
            <person name="Lucas S."/>
            <person name="Lapidus A."/>
            <person name="Barry K."/>
            <person name="Detter J.C."/>
            <person name="Glavina del Rio T."/>
            <person name="Hammon N."/>
            <person name="Israni S."/>
            <person name="Dalin E."/>
            <person name="Tice H."/>
            <person name="Pitluck S."/>
            <person name="Chain P."/>
            <person name="Malfatti S."/>
            <person name="Shin M."/>
            <person name="Vergez L."/>
            <person name="Schmutz J."/>
            <person name="Larimer F."/>
            <person name="Land M."/>
            <person name="Hauser L."/>
            <person name="Pelletier D.A."/>
            <person name="Kyrpides N."/>
            <person name="Kim E."/>
            <person name="Harwood C.S."/>
            <person name="Oda Y."/>
            <person name="Richardson P."/>
        </authorList>
    </citation>
    <scope>NUCLEOTIDE SEQUENCE [LARGE SCALE GENOMIC DNA]</scope>
    <source>
        <strain evidence="3">BisA53</strain>
    </source>
</reference>
<dbReference type="AlphaFoldDB" id="Q07NE9"/>
<dbReference type="Pfam" id="PF05488">
    <property type="entry name" value="PAAR_motif"/>
    <property type="match status" value="1"/>
</dbReference>
<dbReference type="EMBL" id="CP000463">
    <property type="protein sequence ID" value="ABJ06535.1"/>
    <property type="molecule type" value="Genomic_DNA"/>
</dbReference>
<feature type="chain" id="PRO_5004165948" evidence="2">
    <location>
        <begin position="21"/>
        <end position="105"/>
    </location>
</feature>
<feature type="signal peptide" evidence="2">
    <location>
        <begin position="1"/>
        <end position="20"/>
    </location>
</feature>
<keyword evidence="2" id="KW-0732">Signal</keyword>
<name>Q07NE9_RHOP5</name>
<feature type="region of interest" description="Disordered" evidence="1">
    <location>
        <begin position="37"/>
        <end position="59"/>
    </location>
</feature>
<dbReference type="InterPro" id="IPR008727">
    <property type="entry name" value="PAAR_motif"/>
</dbReference>
<evidence type="ECO:0000256" key="2">
    <source>
        <dbReference type="SAM" id="SignalP"/>
    </source>
</evidence>
<dbReference type="STRING" id="316055.RPE_2597"/>
<proteinExistence type="predicted"/>
<organism evidence="3">
    <name type="scientific">Rhodopseudomonas palustris (strain BisA53)</name>
    <dbReference type="NCBI Taxonomy" id="316055"/>
    <lineage>
        <taxon>Bacteria</taxon>
        <taxon>Pseudomonadati</taxon>
        <taxon>Pseudomonadota</taxon>
        <taxon>Alphaproteobacteria</taxon>
        <taxon>Hyphomicrobiales</taxon>
        <taxon>Nitrobacteraceae</taxon>
        <taxon>Rhodopseudomonas</taxon>
    </lineage>
</organism>
<accession>Q07NE9</accession>
<dbReference type="OrthoDB" id="9807902at2"/>
<dbReference type="KEGG" id="rpe:RPE_2597"/>
<dbReference type="HOGENOM" id="CLU_162686_0_0_5"/>
<dbReference type="CDD" id="cd14671">
    <property type="entry name" value="PAAR_like"/>
    <property type="match status" value="1"/>
</dbReference>
<evidence type="ECO:0000256" key="1">
    <source>
        <dbReference type="SAM" id="MobiDB-lite"/>
    </source>
</evidence>
<gene>
    <name evidence="3" type="ordered locus">RPE_2597</name>
</gene>
<dbReference type="eggNOG" id="COG4104">
    <property type="taxonomic scope" value="Bacteria"/>
</dbReference>
<dbReference type="Gene3D" id="2.60.200.60">
    <property type="match status" value="3"/>
</dbReference>
<protein>
    <submittedName>
        <fullName evidence="3">PAAR repeat-containing protein</fullName>
    </submittedName>
</protein>
<evidence type="ECO:0000313" key="3">
    <source>
        <dbReference type="EMBL" id="ABJ06535.1"/>
    </source>
</evidence>
<sequence length="105" mass="10222">MRPLWLALTFIAAGSTPVACQTSGAIAGGSADVTIESQPAARQGDATSGGDALASGSPNVMINGKPAVVQGDRSDCGGVVAGGASNVFINGKPMARSGDATSDCR</sequence>